<dbReference type="OrthoDB" id="9771846at2"/>
<dbReference type="Proteomes" id="UP000293296">
    <property type="component" value="Chromosome"/>
</dbReference>
<keyword evidence="2" id="KW-1185">Reference proteome</keyword>
<accession>A0A4P6HJ58</accession>
<name>A0A4P6HJ58_9BACT</name>
<reference evidence="1 2" key="1">
    <citation type="submission" date="2018-02" db="EMBL/GenBank/DDBJ databases">
        <title>Genome sequence of Desulfovibrio carbinolicus DSM 3852.</title>
        <authorList>
            <person name="Wilbanks E."/>
            <person name="Skennerton C.T."/>
            <person name="Orphan V.J."/>
        </authorList>
    </citation>
    <scope>NUCLEOTIDE SEQUENCE [LARGE SCALE GENOMIC DNA]</scope>
    <source>
        <strain evidence="1 2">DSM 3852</strain>
    </source>
</reference>
<protein>
    <recommendedName>
        <fullName evidence="3">Rhamnosyl transferase</fullName>
    </recommendedName>
</protein>
<dbReference type="KEGG" id="dcb:C3Y92_04140"/>
<proteinExistence type="predicted"/>
<dbReference type="RefSeq" id="WP_129349769.1">
    <property type="nucleotide sequence ID" value="NZ_CP026538.1"/>
</dbReference>
<gene>
    <name evidence="1" type="ORF">C3Y92_04140</name>
</gene>
<organism evidence="1 2">
    <name type="scientific">Solidesulfovibrio carbinolicus</name>
    <dbReference type="NCBI Taxonomy" id="296842"/>
    <lineage>
        <taxon>Bacteria</taxon>
        <taxon>Pseudomonadati</taxon>
        <taxon>Thermodesulfobacteriota</taxon>
        <taxon>Desulfovibrionia</taxon>
        <taxon>Desulfovibrionales</taxon>
        <taxon>Desulfovibrionaceae</taxon>
        <taxon>Solidesulfovibrio</taxon>
    </lineage>
</organism>
<dbReference type="InterPro" id="IPR021466">
    <property type="entry name" value="Put_rhamnosyl_transferase"/>
</dbReference>
<evidence type="ECO:0000313" key="1">
    <source>
        <dbReference type="EMBL" id="QAZ66474.1"/>
    </source>
</evidence>
<evidence type="ECO:0000313" key="2">
    <source>
        <dbReference type="Proteomes" id="UP000293296"/>
    </source>
</evidence>
<sequence>MPFAHAIITRFNVHINAIAYDFRLGSTWLVERFELFRRFCLPSVRGQTCQDFLWFVLFDEATPPPFRRLIAALEGYANFRPVYCGAFETVLPRARQAVAEAFPDAPWLLTTRLDNDDALSRHFVARLHKVVTDLEAGGRLPQGELYINFPNGLQYKDGTIYDFFDATNAFVSLLERNRPPHTVFWVDHPAIYDKAPVAQIETRPMFMQNVHARNVYNYVRGKPLGDASILTDFDLELETS</sequence>
<dbReference type="AlphaFoldDB" id="A0A4P6HJ58"/>
<dbReference type="Pfam" id="PF11316">
    <property type="entry name" value="Rhamno_transf"/>
    <property type="match status" value="1"/>
</dbReference>
<dbReference type="EMBL" id="CP026538">
    <property type="protein sequence ID" value="QAZ66474.1"/>
    <property type="molecule type" value="Genomic_DNA"/>
</dbReference>
<evidence type="ECO:0008006" key="3">
    <source>
        <dbReference type="Google" id="ProtNLM"/>
    </source>
</evidence>